<sequence length="126" mass="14030">IIVDCTDIEVATLSLMSQQNVTYSSYRGMNSFKVLTGVAPNGVLTYISNLYPGSISDKEIAKLTKSIARCRIHVERANARPKDFKILSFVPPYLRSHIDKVFQLCAAIVNLQFPLIKEGCEGTDFD</sequence>
<keyword evidence="2" id="KW-0479">Metal-binding</keyword>
<organism evidence="4 5">
    <name type="scientific">Porites lobata</name>
    <dbReference type="NCBI Taxonomy" id="104759"/>
    <lineage>
        <taxon>Eukaryota</taxon>
        <taxon>Metazoa</taxon>
        <taxon>Cnidaria</taxon>
        <taxon>Anthozoa</taxon>
        <taxon>Hexacorallia</taxon>
        <taxon>Scleractinia</taxon>
        <taxon>Fungiina</taxon>
        <taxon>Poritidae</taxon>
        <taxon>Porites</taxon>
    </lineage>
</organism>
<comment type="cofactor">
    <cofactor evidence="1">
        <name>a divalent metal cation</name>
        <dbReference type="ChEBI" id="CHEBI:60240"/>
    </cofactor>
</comment>
<accession>A0ABN8PQM2</accession>
<protein>
    <recommendedName>
        <fullName evidence="3">DDE Tnp4 domain-containing protein</fullName>
    </recommendedName>
</protein>
<evidence type="ECO:0000313" key="5">
    <source>
        <dbReference type="Proteomes" id="UP001159405"/>
    </source>
</evidence>
<feature type="domain" description="DDE Tnp4" evidence="3">
    <location>
        <begin position="3"/>
        <end position="62"/>
    </location>
</feature>
<evidence type="ECO:0000256" key="2">
    <source>
        <dbReference type="ARBA" id="ARBA00022723"/>
    </source>
</evidence>
<proteinExistence type="predicted"/>
<evidence type="ECO:0000313" key="4">
    <source>
        <dbReference type="EMBL" id="CAH3146762.1"/>
    </source>
</evidence>
<dbReference type="PANTHER" id="PTHR23080">
    <property type="entry name" value="THAP DOMAIN PROTEIN"/>
    <property type="match status" value="1"/>
</dbReference>
<name>A0ABN8PQM2_9CNID</name>
<evidence type="ECO:0000259" key="3">
    <source>
        <dbReference type="Pfam" id="PF13359"/>
    </source>
</evidence>
<dbReference type="Proteomes" id="UP001159405">
    <property type="component" value="Unassembled WGS sequence"/>
</dbReference>
<evidence type="ECO:0000256" key="1">
    <source>
        <dbReference type="ARBA" id="ARBA00001968"/>
    </source>
</evidence>
<feature type="non-terminal residue" evidence="4">
    <location>
        <position position="1"/>
    </location>
</feature>
<gene>
    <name evidence="4" type="ORF">PLOB_00045276</name>
</gene>
<reference evidence="4 5" key="1">
    <citation type="submission" date="2022-05" db="EMBL/GenBank/DDBJ databases">
        <authorList>
            <consortium name="Genoscope - CEA"/>
            <person name="William W."/>
        </authorList>
    </citation>
    <scope>NUCLEOTIDE SEQUENCE [LARGE SCALE GENOMIC DNA]</scope>
</reference>
<dbReference type="Pfam" id="PF13359">
    <property type="entry name" value="DDE_Tnp_4"/>
    <property type="match status" value="2"/>
</dbReference>
<dbReference type="PANTHER" id="PTHR23080:SF133">
    <property type="entry name" value="SI:CH211-262I1.5-RELATED"/>
    <property type="match status" value="1"/>
</dbReference>
<comment type="caution">
    <text evidence="4">The sequence shown here is derived from an EMBL/GenBank/DDBJ whole genome shotgun (WGS) entry which is preliminary data.</text>
</comment>
<feature type="domain" description="DDE Tnp4" evidence="3">
    <location>
        <begin position="63"/>
        <end position="110"/>
    </location>
</feature>
<dbReference type="EMBL" id="CALNXK010000079">
    <property type="protein sequence ID" value="CAH3146762.1"/>
    <property type="molecule type" value="Genomic_DNA"/>
</dbReference>
<dbReference type="InterPro" id="IPR027806">
    <property type="entry name" value="HARBI1_dom"/>
</dbReference>
<keyword evidence="5" id="KW-1185">Reference proteome</keyword>